<comment type="caution">
    <text evidence="1">The sequence shown here is derived from an EMBL/GenBank/DDBJ whole genome shotgun (WGS) entry which is preliminary data.</text>
</comment>
<dbReference type="STRING" id="33114.A0A2G2WHX7"/>
<keyword evidence="2" id="KW-1185">Reference proteome</keyword>
<sequence length="138" mass="15324">MTPKDDWYGLLTSRISESYPTGNLTVLHDKGKNVARAYSDAATPVLQTTSGKSESEKVMYIDADTGKGTTAICVDKSFGLTNKDAQNDQEDDRLCLDQSHFEMPANKPLVHRTSSCDNEKGKEEQGILWKQLGLHCWV</sequence>
<evidence type="ECO:0000313" key="1">
    <source>
        <dbReference type="EMBL" id="PHT44822.1"/>
    </source>
</evidence>
<dbReference type="EMBL" id="MLFT02000006">
    <property type="protein sequence ID" value="PHT44822.1"/>
    <property type="molecule type" value="Genomic_DNA"/>
</dbReference>
<dbReference type="AlphaFoldDB" id="A0A2G2WHX7"/>
<dbReference type="Proteomes" id="UP000224567">
    <property type="component" value="Unassembled WGS sequence"/>
</dbReference>
<gene>
    <name evidence="1" type="ORF">CQW23_13980</name>
</gene>
<name>A0A2G2WHX7_CAPBA</name>
<reference evidence="2" key="2">
    <citation type="journal article" date="2017" name="J. Anim. Genet.">
        <title>Multiple reference genome sequences of hot pepper reveal the massive evolution of plant disease resistance genes by retroduplication.</title>
        <authorList>
            <person name="Kim S."/>
            <person name="Park J."/>
            <person name="Yeom S.-I."/>
            <person name="Kim Y.-M."/>
            <person name="Seo E."/>
            <person name="Kim K.-T."/>
            <person name="Kim M.-S."/>
            <person name="Lee J.M."/>
            <person name="Cheong K."/>
            <person name="Shin H.-S."/>
            <person name="Kim S.-B."/>
            <person name="Han K."/>
            <person name="Lee J."/>
            <person name="Park M."/>
            <person name="Lee H.-A."/>
            <person name="Lee H.-Y."/>
            <person name="Lee Y."/>
            <person name="Oh S."/>
            <person name="Lee J.H."/>
            <person name="Choi E."/>
            <person name="Choi E."/>
            <person name="Lee S.E."/>
            <person name="Jeon J."/>
            <person name="Kim H."/>
            <person name="Choi G."/>
            <person name="Song H."/>
            <person name="Lee J."/>
            <person name="Lee S.-C."/>
            <person name="Kwon J.-K."/>
            <person name="Lee H.-Y."/>
            <person name="Koo N."/>
            <person name="Hong Y."/>
            <person name="Kim R.W."/>
            <person name="Kang W.-H."/>
            <person name="Huh J.H."/>
            <person name="Kang B.-C."/>
            <person name="Yang T.-J."/>
            <person name="Lee Y.-H."/>
            <person name="Bennetzen J.L."/>
            <person name="Choi D."/>
        </authorList>
    </citation>
    <scope>NUCLEOTIDE SEQUENCE [LARGE SCALE GENOMIC DNA]</scope>
    <source>
        <strain evidence="2">cv. PBC81</strain>
    </source>
</reference>
<accession>A0A2G2WHX7</accession>
<reference evidence="1 2" key="1">
    <citation type="journal article" date="2017" name="Genome Biol.">
        <title>New reference genome sequences of hot pepper reveal the massive evolution of plant disease-resistance genes by retroduplication.</title>
        <authorList>
            <person name="Kim S."/>
            <person name="Park J."/>
            <person name="Yeom S.I."/>
            <person name="Kim Y.M."/>
            <person name="Seo E."/>
            <person name="Kim K.T."/>
            <person name="Kim M.S."/>
            <person name="Lee J.M."/>
            <person name="Cheong K."/>
            <person name="Shin H.S."/>
            <person name="Kim S.B."/>
            <person name="Han K."/>
            <person name="Lee J."/>
            <person name="Park M."/>
            <person name="Lee H.A."/>
            <person name="Lee H.Y."/>
            <person name="Lee Y."/>
            <person name="Oh S."/>
            <person name="Lee J.H."/>
            <person name="Choi E."/>
            <person name="Choi E."/>
            <person name="Lee S.E."/>
            <person name="Jeon J."/>
            <person name="Kim H."/>
            <person name="Choi G."/>
            <person name="Song H."/>
            <person name="Lee J."/>
            <person name="Lee S.C."/>
            <person name="Kwon J.K."/>
            <person name="Lee H.Y."/>
            <person name="Koo N."/>
            <person name="Hong Y."/>
            <person name="Kim R.W."/>
            <person name="Kang W.H."/>
            <person name="Huh J.H."/>
            <person name="Kang B.C."/>
            <person name="Yang T.J."/>
            <person name="Lee Y.H."/>
            <person name="Bennetzen J.L."/>
            <person name="Choi D."/>
        </authorList>
    </citation>
    <scope>NUCLEOTIDE SEQUENCE [LARGE SCALE GENOMIC DNA]</scope>
    <source>
        <strain evidence="2">cv. PBC81</strain>
    </source>
</reference>
<protein>
    <submittedName>
        <fullName evidence="1">Uncharacterized protein</fullName>
    </submittedName>
</protein>
<proteinExistence type="predicted"/>
<dbReference type="OrthoDB" id="635132at2759"/>
<evidence type="ECO:0000313" key="2">
    <source>
        <dbReference type="Proteomes" id="UP000224567"/>
    </source>
</evidence>
<organism evidence="1 2">
    <name type="scientific">Capsicum baccatum</name>
    <name type="common">Peruvian pepper</name>
    <dbReference type="NCBI Taxonomy" id="33114"/>
    <lineage>
        <taxon>Eukaryota</taxon>
        <taxon>Viridiplantae</taxon>
        <taxon>Streptophyta</taxon>
        <taxon>Embryophyta</taxon>
        <taxon>Tracheophyta</taxon>
        <taxon>Spermatophyta</taxon>
        <taxon>Magnoliopsida</taxon>
        <taxon>eudicotyledons</taxon>
        <taxon>Gunneridae</taxon>
        <taxon>Pentapetalae</taxon>
        <taxon>asterids</taxon>
        <taxon>lamiids</taxon>
        <taxon>Solanales</taxon>
        <taxon>Solanaceae</taxon>
        <taxon>Solanoideae</taxon>
        <taxon>Capsiceae</taxon>
        <taxon>Capsicum</taxon>
    </lineage>
</organism>